<name>A0AB38C1K3_PSESX</name>
<reference evidence="1 2" key="1">
    <citation type="submission" date="2016-10" db="EMBL/GenBank/DDBJ databases">
        <authorList>
            <person name="Varghese N."/>
            <person name="Submissions S."/>
        </authorList>
    </citation>
    <scope>NUCLEOTIDE SEQUENCE [LARGE SCALE GENOMIC DNA]</scope>
    <source>
        <strain evidence="1 2">BS0292</strain>
    </source>
</reference>
<evidence type="ECO:0000313" key="2">
    <source>
        <dbReference type="Proteomes" id="UP000183083"/>
    </source>
</evidence>
<accession>A0AB38C1K3</accession>
<sequence>MVSEARFTVDPVEASALGCGNSVGGFECLAVNPASWPETLGDTNGACSDIAGFDGYSEADASVRNSVPTPSLGTLFGPFLTEPVNLVTQFCRQAI</sequence>
<protein>
    <submittedName>
        <fullName evidence="1">Uncharacterized protein</fullName>
    </submittedName>
</protein>
<dbReference type="AlphaFoldDB" id="A0AB38C1K3"/>
<gene>
    <name evidence="1" type="ORF">SAMN05444065_1357</name>
</gene>
<dbReference type="Proteomes" id="UP000183083">
    <property type="component" value="Unassembled WGS sequence"/>
</dbReference>
<evidence type="ECO:0000313" key="1">
    <source>
        <dbReference type="EMBL" id="SFO56810.1"/>
    </source>
</evidence>
<proteinExistence type="predicted"/>
<comment type="caution">
    <text evidence="1">The sequence shown here is derived from an EMBL/GenBank/DDBJ whole genome shotgun (WGS) entry which is preliminary data.</text>
</comment>
<organism evidence="1 2">
    <name type="scientific">Pseudomonas syringae</name>
    <dbReference type="NCBI Taxonomy" id="317"/>
    <lineage>
        <taxon>Bacteria</taxon>
        <taxon>Pseudomonadati</taxon>
        <taxon>Pseudomonadota</taxon>
        <taxon>Gammaproteobacteria</taxon>
        <taxon>Pseudomonadales</taxon>
        <taxon>Pseudomonadaceae</taxon>
        <taxon>Pseudomonas</taxon>
    </lineage>
</organism>
<dbReference type="EMBL" id="FOVV01000035">
    <property type="protein sequence ID" value="SFO56810.1"/>
    <property type="molecule type" value="Genomic_DNA"/>
</dbReference>